<dbReference type="AlphaFoldDB" id="A0A0R1NWT3"/>
<sequence>MTNIIRYSSKFKRHYKRVSKDPGWRKVFHDKISIEITWTKQEFISFDFVITCLEKDITIPKYFYAHPITLPKKMIQRLKSTFGDTYTKIECLELHFDGHNGDHLLIYAKNTVAKLVYLLEIGTHSELF</sequence>
<protein>
    <recommendedName>
        <fullName evidence="3">Replication associated protein</fullName>
    </recommendedName>
</protein>
<dbReference type="Gene3D" id="3.30.2310.20">
    <property type="entry name" value="RelE-like"/>
    <property type="match status" value="1"/>
</dbReference>
<reference evidence="1 2" key="1">
    <citation type="journal article" date="2015" name="Genome Announc.">
        <title>Expanding the biotechnology potential of lactobacilli through comparative genomics of 213 strains and associated genera.</title>
        <authorList>
            <person name="Sun Z."/>
            <person name="Harris H.M."/>
            <person name="McCann A."/>
            <person name="Guo C."/>
            <person name="Argimon S."/>
            <person name="Zhang W."/>
            <person name="Yang X."/>
            <person name="Jeffery I.B."/>
            <person name="Cooney J.C."/>
            <person name="Kagawa T.F."/>
            <person name="Liu W."/>
            <person name="Song Y."/>
            <person name="Salvetti E."/>
            <person name="Wrobel A."/>
            <person name="Rasinkangas P."/>
            <person name="Parkhill J."/>
            <person name="Rea M.C."/>
            <person name="O'Sullivan O."/>
            <person name="Ritari J."/>
            <person name="Douillard F.P."/>
            <person name="Paul Ross R."/>
            <person name="Yang R."/>
            <person name="Briner A.E."/>
            <person name="Felis G.E."/>
            <person name="de Vos W.M."/>
            <person name="Barrangou R."/>
            <person name="Klaenhammer T.R."/>
            <person name="Caufield P.W."/>
            <person name="Cui Y."/>
            <person name="Zhang H."/>
            <person name="O'Toole P.W."/>
        </authorList>
    </citation>
    <scope>NUCLEOTIDE SEQUENCE [LARGE SCALE GENOMIC DNA]</scope>
    <source>
        <strain evidence="1 2">DSM 19906</strain>
    </source>
</reference>
<name>A0A0R1NWT3_9LACO</name>
<accession>A0A0R1NWT3</accession>
<keyword evidence="2" id="KW-1185">Reference proteome</keyword>
<dbReference type="PATRIC" id="fig|1423766.4.peg.2943"/>
<evidence type="ECO:0008006" key="3">
    <source>
        <dbReference type="Google" id="ProtNLM"/>
    </source>
</evidence>
<proteinExistence type="predicted"/>
<comment type="caution">
    <text evidence="1">The sequence shown here is derived from an EMBL/GenBank/DDBJ whole genome shotgun (WGS) entry which is preliminary data.</text>
</comment>
<organism evidence="1 2">
    <name type="scientific">Lentilactobacillus kisonensis DSM 19906 = JCM 15041</name>
    <dbReference type="NCBI Taxonomy" id="1423766"/>
    <lineage>
        <taxon>Bacteria</taxon>
        <taxon>Bacillati</taxon>
        <taxon>Bacillota</taxon>
        <taxon>Bacilli</taxon>
        <taxon>Lactobacillales</taxon>
        <taxon>Lactobacillaceae</taxon>
        <taxon>Lentilactobacillus</taxon>
    </lineage>
</organism>
<dbReference type="RefSeq" id="WP_008857397.1">
    <property type="nucleotide sequence ID" value="NZ_BBAU01000046.1"/>
</dbReference>
<dbReference type="InterPro" id="IPR035093">
    <property type="entry name" value="RelE/ParE_toxin_dom_sf"/>
</dbReference>
<evidence type="ECO:0000313" key="2">
    <source>
        <dbReference type="Proteomes" id="UP000051439"/>
    </source>
</evidence>
<gene>
    <name evidence="1" type="ORF">FC98_GL002813</name>
</gene>
<evidence type="ECO:0000313" key="1">
    <source>
        <dbReference type="EMBL" id="KRL22194.1"/>
    </source>
</evidence>
<dbReference type="EMBL" id="AZEB01000009">
    <property type="protein sequence ID" value="KRL22194.1"/>
    <property type="molecule type" value="Genomic_DNA"/>
</dbReference>
<dbReference type="Proteomes" id="UP000051439">
    <property type="component" value="Unassembled WGS sequence"/>
</dbReference>